<organism evidence="1 2">
    <name type="scientific">Acinetobacter guillouiae</name>
    <name type="common">Acinetobacter genomosp. 11</name>
    <dbReference type="NCBI Taxonomy" id="106649"/>
    <lineage>
        <taxon>Bacteria</taxon>
        <taxon>Pseudomonadati</taxon>
        <taxon>Pseudomonadota</taxon>
        <taxon>Gammaproteobacteria</taxon>
        <taxon>Moraxellales</taxon>
        <taxon>Moraxellaceae</taxon>
        <taxon>Acinetobacter</taxon>
    </lineage>
</organism>
<evidence type="ECO:0000313" key="1">
    <source>
        <dbReference type="EMBL" id="MCF0266981.1"/>
    </source>
</evidence>
<sequence>MLLYRVVSKHRQTRNVVLKAFDLLSLLHIQDQKKLVLDMCSTRNTVREIAM</sequence>
<protein>
    <submittedName>
        <fullName evidence="1">Uncharacterized protein</fullName>
    </submittedName>
</protein>
<proteinExistence type="predicted"/>
<dbReference type="RefSeq" id="WP_234624327.1">
    <property type="nucleotide sequence ID" value="NZ_JAHWXT010000012.1"/>
</dbReference>
<accession>A0A8X8KHD5</accession>
<evidence type="ECO:0000313" key="2">
    <source>
        <dbReference type="Proteomes" id="UP000887320"/>
    </source>
</evidence>
<dbReference type="EMBL" id="JAHWXT010000012">
    <property type="protein sequence ID" value="MCF0266981.1"/>
    <property type="molecule type" value="Genomic_DNA"/>
</dbReference>
<name>A0A8X8KHD5_ACIGI</name>
<reference evidence="1" key="1">
    <citation type="submission" date="2021-07" db="EMBL/GenBank/DDBJ databases">
        <authorList>
            <person name="Fernandez M."/>
            <person name="Pereira P."/>
            <person name="Torres Tejerizo G.A."/>
            <person name="Gonzalez P."/>
            <person name="Agostini E."/>
        </authorList>
    </citation>
    <scope>NUCLEOTIDE SEQUENCE</scope>
    <source>
        <strain evidence="1">SFC 500-1A</strain>
    </source>
</reference>
<dbReference type="Proteomes" id="UP000887320">
    <property type="component" value="Unassembled WGS sequence"/>
</dbReference>
<gene>
    <name evidence="1" type="ORF">KW868_21265</name>
</gene>
<comment type="caution">
    <text evidence="1">The sequence shown here is derived from an EMBL/GenBank/DDBJ whole genome shotgun (WGS) entry which is preliminary data.</text>
</comment>
<dbReference type="AlphaFoldDB" id="A0A8X8KHD5"/>